<dbReference type="PROSITE" id="PS50113">
    <property type="entry name" value="PAC"/>
    <property type="match status" value="1"/>
</dbReference>
<feature type="domain" description="Histidine kinase" evidence="7">
    <location>
        <begin position="45"/>
        <end position="252"/>
    </location>
</feature>
<accession>A0A1H8SFP5</accession>
<dbReference type="PANTHER" id="PTHR43304:SF1">
    <property type="entry name" value="PAC DOMAIN-CONTAINING PROTEIN"/>
    <property type="match status" value="1"/>
</dbReference>
<dbReference type="EC" id="2.7.13.3" evidence="2"/>
<dbReference type="InterPro" id="IPR003594">
    <property type="entry name" value="HATPase_dom"/>
</dbReference>
<evidence type="ECO:0000256" key="6">
    <source>
        <dbReference type="SAM" id="Coils"/>
    </source>
</evidence>
<dbReference type="PROSITE" id="PS50109">
    <property type="entry name" value="HIS_KIN"/>
    <property type="match status" value="1"/>
</dbReference>
<dbReference type="InterPro" id="IPR052162">
    <property type="entry name" value="Sensor_kinase/Photoreceptor"/>
</dbReference>
<feature type="coiled-coil region" evidence="6">
    <location>
        <begin position="11"/>
        <end position="42"/>
    </location>
</feature>
<dbReference type="PRINTS" id="PR00344">
    <property type="entry name" value="BCTRLSENSOR"/>
</dbReference>
<feature type="domain" description="PAC" evidence="8">
    <location>
        <begin position="1"/>
        <end position="20"/>
    </location>
</feature>
<keyword evidence="4" id="KW-0808">Transferase</keyword>
<dbReference type="InterPro" id="IPR004358">
    <property type="entry name" value="Sig_transdc_His_kin-like_C"/>
</dbReference>
<sequence length="252" mass="28431">MVVAAEDITDLKRSEQLLQQQQAELDETIAELERSNAELEQFAYVASHDLREPLRMVSSYLELLERRHGETLPEDAMEFLQFALDGSKRLQRMINDLLAYSQVSREFDDVEPVDFETVVERAKENLTVSVDRTGAEITSDDLPTVEGSETLLVQLLQNLLNNAINYSEGTPRVHVSVERRDDEWRFAVEDEGVGLDPEEGERIFTLFYGNSVDGAGIGLAICQKIVELHDGRIWVESTPGEGSTFYFTLPCG</sequence>
<evidence type="ECO:0000313" key="10">
    <source>
        <dbReference type="Proteomes" id="UP000199126"/>
    </source>
</evidence>
<keyword evidence="10" id="KW-1185">Reference proteome</keyword>
<dbReference type="Pfam" id="PF02518">
    <property type="entry name" value="HATPase_c"/>
    <property type="match status" value="1"/>
</dbReference>
<dbReference type="InterPro" id="IPR003661">
    <property type="entry name" value="HisK_dim/P_dom"/>
</dbReference>
<gene>
    <name evidence="9" type="ORF">SAMN04487948_10557</name>
</gene>
<reference evidence="10" key="1">
    <citation type="submission" date="2016-10" db="EMBL/GenBank/DDBJ databases">
        <authorList>
            <person name="Varghese N."/>
            <person name="Submissions S."/>
        </authorList>
    </citation>
    <scope>NUCLEOTIDE SEQUENCE [LARGE SCALE GENOMIC DNA]</scope>
    <source>
        <strain evidence="10">CGMCC 1.10121</strain>
    </source>
</reference>
<keyword evidence="6" id="KW-0175">Coiled coil</keyword>
<dbReference type="RefSeq" id="WP_089824062.1">
    <property type="nucleotide sequence ID" value="NZ_FODV01000005.1"/>
</dbReference>
<dbReference type="InterPro" id="IPR000700">
    <property type="entry name" value="PAS-assoc_C"/>
</dbReference>
<evidence type="ECO:0000256" key="3">
    <source>
        <dbReference type="ARBA" id="ARBA00022553"/>
    </source>
</evidence>
<dbReference type="EMBL" id="FODV01000005">
    <property type="protein sequence ID" value="SEO77482.1"/>
    <property type="molecule type" value="Genomic_DNA"/>
</dbReference>
<dbReference type="GO" id="GO:0000155">
    <property type="term" value="F:phosphorelay sensor kinase activity"/>
    <property type="evidence" value="ECO:0007669"/>
    <property type="project" value="InterPro"/>
</dbReference>
<dbReference type="OrthoDB" id="106630at2157"/>
<evidence type="ECO:0000256" key="4">
    <source>
        <dbReference type="ARBA" id="ARBA00022679"/>
    </source>
</evidence>
<dbReference type="InterPro" id="IPR005467">
    <property type="entry name" value="His_kinase_dom"/>
</dbReference>
<evidence type="ECO:0000256" key="5">
    <source>
        <dbReference type="ARBA" id="ARBA00022777"/>
    </source>
</evidence>
<dbReference type="SUPFAM" id="SSF55874">
    <property type="entry name" value="ATPase domain of HSP90 chaperone/DNA topoisomerase II/histidine kinase"/>
    <property type="match status" value="1"/>
</dbReference>
<dbReference type="SUPFAM" id="SSF47384">
    <property type="entry name" value="Homodimeric domain of signal transducing histidine kinase"/>
    <property type="match status" value="1"/>
</dbReference>
<dbReference type="Pfam" id="PF00512">
    <property type="entry name" value="HisKA"/>
    <property type="match status" value="1"/>
</dbReference>
<dbReference type="AlphaFoldDB" id="A0A1H8SFP5"/>
<dbReference type="InterPro" id="IPR036890">
    <property type="entry name" value="HATPase_C_sf"/>
</dbReference>
<dbReference type="Gene3D" id="1.10.287.130">
    <property type="match status" value="1"/>
</dbReference>
<proteinExistence type="predicted"/>
<evidence type="ECO:0000313" key="9">
    <source>
        <dbReference type="EMBL" id="SEO77482.1"/>
    </source>
</evidence>
<dbReference type="PANTHER" id="PTHR43304">
    <property type="entry name" value="PHYTOCHROME-LIKE PROTEIN CPH1"/>
    <property type="match status" value="1"/>
</dbReference>
<name>A0A1H8SFP5_9EURY</name>
<evidence type="ECO:0000259" key="8">
    <source>
        <dbReference type="PROSITE" id="PS50113"/>
    </source>
</evidence>
<dbReference type="CDD" id="cd00082">
    <property type="entry name" value="HisKA"/>
    <property type="match status" value="1"/>
</dbReference>
<dbReference type="InterPro" id="IPR036097">
    <property type="entry name" value="HisK_dim/P_sf"/>
</dbReference>
<dbReference type="SMART" id="SM00388">
    <property type="entry name" value="HisKA"/>
    <property type="match status" value="1"/>
</dbReference>
<keyword evidence="3" id="KW-0597">Phosphoprotein</keyword>
<organism evidence="9 10">
    <name type="scientific">Halogranum amylolyticum</name>
    <dbReference type="NCBI Taxonomy" id="660520"/>
    <lineage>
        <taxon>Archaea</taxon>
        <taxon>Methanobacteriati</taxon>
        <taxon>Methanobacteriota</taxon>
        <taxon>Stenosarchaea group</taxon>
        <taxon>Halobacteria</taxon>
        <taxon>Halobacteriales</taxon>
        <taxon>Haloferacaceae</taxon>
    </lineage>
</organism>
<dbReference type="SMART" id="SM00387">
    <property type="entry name" value="HATPase_c"/>
    <property type="match status" value="1"/>
</dbReference>
<protein>
    <recommendedName>
        <fullName evidence="2">histidine kinase</fullName>
        <ecNumber evidence="2">2.7.13.3</ecNumber>
    </recommendedName>
</protein>
<dbReference type="FunFam" id="3.30.565.10:FF:000006">
    <property type="entry name" value="Sensor histidine kinase WalK"/>
    <property type="match status" value="1"/>
</dbReference>
<evidence type="ECO:0000256" key="2">
    <source>
        <dbReference type="ARBA" id="ARBA00012438"/>
    </source>
</evidence>
<comment type="catalytic activity">
    <reaction evidence="1">
        <text>ATP + protein L-histidine = ADP + protein N-phospho-L-histidine.</text>
        <dbReference type="EC" id="2.7.13.3"/>
    </reaction>
</comment>
<dbReference type="Gene3D" id="3.30.565.10">
    <property type="entry name" value="Histidine kinase-like ATPase, C-terminal domain"/>
    <property type="match status" value="1"/>
</dbReference>
<dbReference type="Proteomes" id="UP000199126">
    <property type="component" value="Unassembled WGS sequence"/>
</dbReference>
<evidence type="ECO:0000259" key="7">
    <source>
        <dbReference type="PROSITE" id="PS50109"/>
    </source>
</evidence>
<keyword evidence="5 9" id="KW-0418">Kinase</keyword>
<evidence type="ECO:0000256" key="1">
    <source>
        <dbReference type="ARBA" id="ARBA00000085"/>
    </source>
</evidence>